<protein>
    <recommendedName>
        <fullName evidence="4">Right-handed parallel beta-helix repeat-containing protein</fullName>
    </recommendedName>
</protein>
<dbReference type="Proteomes" id="UP000297385">
    <property type="component" value="Unassembled WGS sequence"/>
</dbReference>
<comment type="caution">
    <text evidence="2">The sequence shown here is derived from an EMBL/GenBank/DDBJ whole genome shotgun (WGS) entry which is preliminary data.</text>
</comment>
<evidence type="ECO:0008006" key="4">
    <source>
        <dbReference type="Google" id="ProtNLM"/>
    </source>
</evidence>
<gene>
    <name evidence="2" type="ORF">E2553_36715</name>
</gene>
<accession>A0A4Y8MXT5</accession>
<dbReference type="SUPFAM" id="SSF51126">
    <property type="entry name" value="Pectin lyase-like"/>
    <property type="match status" value="1"/>
</dbReference>
<dbReference type="AlphaFoldDB" id="A0A4Y8MXT5"/>
<evidence type="ECO:0000313" key="3">
    <source>
        <dbReference type="Proteomes" id="UP000297385"/>
    </source>
</evidence>
<keyword evidence="1" id="KW-0732">Signal</keyword>
<reference evidence="2 3" key="1">
    <citation type="submission" date="2019-03" db="EMBL/GenBank/DDBJ databases">
        <title>Complete Genome Sequence of Paraburkholderia dipogonis ICMP 19430T, a Nitrogen-fixing Symbiont of the South African Invasive Legume Dipogon lignosus in New Zealand.</title>
        <authorList>
            <person name="De Meyer S.E."/>
        </authorList>
    </citation>
    <scope>NUCLEOTIDE SEQUENCE [LARGE SCALE GENOMIC DNA]</scope>
    <source>
        <strain evidence="2 3">ICMP 19430</strain>
    </source>
</reference>
<dbReference type="EMBL" id="SNVI01000002">
    <property type="protein sequence ID" value="TFE42148.1"/>
    <property type="molecule type" value="Genomic_DNA"/>
</dbReference>
<dbReference type="InterPro" id="IPR011050">
    <property type="entry name" value="Pectin_lyase_fold/virulence"/>
</dbReference>
<dbReference type="Gene3D" id="2.160.20.10">
    <property type="entry name" value="Single-stranded right-handed beta-helix, Pectin lyase-like"/>
    <property type="match status" value="1"/>
</dbReference>
<dbReference type="InterPro" id="IPR012334">
    <property type="entry name" value="Pectin_lyas_fold"/>
</dbReference>
<feature type="chain" id="PRO_5021412393" description="Right-handed parallel beta-helix repeat-containing protein" evidence="1">
    <location>
        <begin position="33"/>
        <end position="344"/>
    </location>
</feature>
<organism evidence="2 3">
    <name type="scientific">Paraburkholderia dipogonis</name>
    <dbReference type="NCBI Taxonomy" id="1211383"/>
    <lineage>
        <taxon>Bacteria</taxon>
        <taxon>Pseudomonadati</taxon>
        <taxon>Pseudomonadota</taxon>
        <taxon>Betaproteobacteria</taxon>
        <taxon>Burkholderiales</taxon>
        <taxon>Burkholderiaceae</taxon>
        <taxon>Paraburkholderia</taxon>
    </lineage>
</organism>
<feature type="signal peptide" evidence="1">
    <location>
        <begin position="1"/>
        <end position="32"/>
    </location>
</feature>
<proteinExistence type="predicted"/>
<evidence type="ECO:0000313" key="2">
    <source>
        <dbReference type="EMBL" id="TFE42148.1"/>
    </source>
</evidence>
<name>A0A4Y8MXT5_9BURK</name>
<sequence>MGCTVRNSRRAVNAFLLSSLVGAITRPLSAVADVVTNKHAAPDEVIDRSFGVIADGKTNDRAALQKAVDNSIGKTLVITGPCRIDAEGLHMRNNSRVRFAPGASIKLLPHDTQNYEVIRVWDVRHVVLENPRLDGSKELNTVKGGEWGMGISIAGSTDVTILSPSTINCWGDGIYIANSFGNGLPYSSDIRVMNHYASGCRRQGVSIISGKNILFDSPVWENIAGTLPSAGLDIEPNANTDIVENIRIVNPITRHCQFGILVYLEALPGSREKNVSVVISGHKDEDSREAAFSVSGLKMKGSVVTGSITSNSPTWIRPRRDAFVSTDYDRAGPKIDITNPTIVR</sequence>
<evidence type="ECO:0000256" key="1">
    <source>
        <dbReference type="SAM" id="SignalP"/>
    </source>
</evidence>